<feature type="non-terminal residue" evidence="2">
    <location>
        <position position="1"/>
    </location>
</feature>
<accession>A0A9N9GY14</accession>
<keyword evidence="3" id="KW-1185">Reference proteome</keyword>
<feature type="coiled-coil region" evidence="1">
    <location>
        <begin position="59"/>
        <end position="89"/>
    </location>
</feature>
<dbReference type="AlphaFoldDB" id="A0A9N9GY14"/>
<dbReference type="OrthoDB" id="10616359at2759"/>
<comment type="caution">
    <text evidence="2">The sequence shown here is derived from an EMBL/GenBank/DDBJ whole genome shotgun (WGS) entry which is preliminary data.</text>
</comment>
<name>A0A9N9GY14_9GLOM</name>
<keyword evidence="1" id="KW-0175">Coiled coil</keyword>
<evidence type="ECO:0000313" key="3">
    <source>
        <dbReference type="Proteomes" id="UP000789570"/>
    </source>
</evidence>
<dbReference type="EMBL" id="CAJVPQ010003629">
    <property type="protein sequence ID" value="CAG8633434.1"/>
    <property type="molecule type" value="Genomic_DNA"/>
</dbReference>
<dbReference type="Proteomes" id="UP000789570">
    <property type="component" value="Unassembled WGS sequence"/>
</dbReference>
<evidence type="ECO:0000313" key="2">
    <source>
        <dbReference type="EMBL" id="CAG8633434.1"/>
    </source>
</evidence>
<sequence>KQAEAARDTYLVERYNALAALVAAINDLNGERTSHKATKAERDIVIDERNKLQMELNKLAVMQEELAIEKRSNQELQDLKITVADLTTQLKPKATKNNFLRK</sequence>
<organism evidence="2 3">
    <name type="scientific">Funneliformis caledonium</name>
    <dbReference type="NCBI Taxonomy" id="1117310"/>
    <lineage>
        <taxon>Eukaryota</taxon>
        <taxon>Fungi</taxon>
        <taxon>Fungi incertae sedis</taxon>
        <taxon>Mucoromycota</taxon>
        <taxon>Glomeromycotina</taxon>
        <taxon>Glomeromycetes</taxon>
        <taxon>Glomerales</taxon>
        <taxon>Glomeraceae</taxon>
        <taxon>Funneliformis</taxon>
    </lineage>
</organism>
<proteinExistence type="predicted"/>
<evidence type="ECO:0000256" key="1">
    <source>
        <dbReference type="SAM" id="Coils"/>
    </source>
</evidence>
<gene>
    <name evidence="2" type="ORF">FCALED_LOCUS10189</name>
</gene>
<reference evidence="2" key="1">
    <citation type="submission" date="2021-06" db="EMBL/GenBank/DDBJ databases">
        <authorList>
            <person name="Kallberg Y."/>
            <person name="Tangrot J."/>
            <person name="Rosling A."/>
        </authorList>
    </citation>
    <scope>NUCLEOTIDE SEQUENCE</scope>
    <source>
        <strain evidence="2">UK204</strain>
    </source>
</reference>
<protein>
    <submittedName>
        <fullName evidence="2">4384_t:CDS:1</fullName>
    </submittedName>
</protein>